<dbReference type="PANTHER" id="PTHR45824:SF29">
    <property type="entry name" value="GH16843P"/>
    <property type="match status" value="1"/>
</dbReference>
<feature type="region of interest" description="Disordered" evidence="1">
    <location>
        <begin position="1"/>
        <end position="86"/>
    </location>
</feature>
<feature type="compositionally biased region" description="Low complexity" evidence="1">
    <location>
        <begin position="8"/>
        <end position="25"/>
    </location>
</feature>
<dbReference type="InterPro" id="IPR052578">
    <property type="entry name" value="PI_Transfer_CRAL-TRIO"/>
</dbReference>
<keyword evidence="4" id="KW-1185">Reference proteome</keyword>
<dbReference type="Pfam" id="PF03765">
    <property type="entry name" value="CRAL_TRIO_N"/>
    <property type="match status" value="1"/>
</dbReference>
<dbReference type="GeneID" id="92207770"/>
<dbReference type="PROSITE" id="PS50191">
    <property type="entry name" value="CRAL_TRIO"/>
    <property type="match status" value="1"/>
</dbReference>
<evidence type="ECO:0000313" key="3">
    <source>
        <dbReference type="EMBL" id="CAK9438350.1"/>
    </source>
</evidence>
<dbReference type="Pfam" id="PF00650">
    <property type="entry name" value="CRAL_TRIO"/>
    <property type="match status" value="1"/>
</dbReference>
<name>A0ABP0ZJN5_9ASCO</name>
<sequence>MFSKLRSKVTSGSGSHSNSNSNSRSTSEDSSLHEKNGHALDASTSNGNAAVGGGGVVANKREQHPDDAPRYTPFENPPPESKIPVGATFSQDQKEKYLKVLTYFQNPNLTISDSEEHHKHKIRISVDDGGALTQGEKSWLTRECFLRYLRATKWHVEDAIDRIELTLAWRREFGISELFDDENEVNGKLCAPENETGKEVILGYDNESRPCLYLKPGRQNTKPSARQVQHLVYMLERVIDYMPSGQDSLALLIDFKAHPVGTQGGKVPPVGVGRQVLHILQTHYPERLGKALLTNIPWLGWTFLKLIHPFIDPLTREKLVFDHPFVNYVPKVQLDKDFKGDVNFIYEHDKYWNKMIEISQDKKHKYFDRFEKFGAVVGLSEVDLRGDGEELTHPVGSI</sequence>
<dbReference type="InterPro" id="IPR036865">
    <property type="entry name" value="CRAL-TRIO_dom_sf"/>
</dbReference>
<dbReference type="InterPro" id="IPR001251">
    <property type="entry name" value="CRAL-TRIO_dom"/>
</dbReference>
<dbReference type="SMART" id="SM00516">
    <property type="entry name" value="SEC14"/>
    <property type="match status" value="1"/>
</dbReference>
<dbReference type="InterPro" id="IPR011074">
    <property type="entry name" value="CRAL/TRIO_N_dom"/>
</dbReference>
<dbReference type="SUPFAM" id="SSF52087">
    <property type="entry name" value="CRAL/TRIO domain"/>
    <property type="match status" value="1"/>
</dbReference>
<dbReference type="RefSeq" id="XP_066829512.1">
    <property type="nucleotide sequence ID" value="XM_066972588.1"/>
</dbReference>
<proteinExistence type="predicted"/>
<feature type="domain" description="CRAL-TRIO" evidence="2">
    <location>
        <begin position="201"/>
        <end position="346"/>
    </location>
</feature>
<dbReference type="SUPFAM" id="SSF46938">
    <property type="entry name" value="CRAL/TRIO N-terminal domain"/>
    <property type="match status" value="1"/>
</dbReference>
<dbReference type="CDD" id="cd00170">
    <property type="entry name" value="SEC14"/>
    <property type="match status" value="1"/>
</dbReference>
<accession>A0ABP0ZJN5</accession>
<dbReference type="Gene3D" id="3.40.525.10">
    <property type="entry name" value="CRAL-TRIO lipid binding domain"/>
    <property type="match status" value="1"/>
</dbReference>
<evidence type="ECO:0000256" key="1">
    <source>
        <dbReference type="SAM" id="MobiDB-lite"/>
    </source>
</evidence>
<feature type="compositionally biased region" description="Basic and acidic residues" evidence="1">
    <location>
        <begin position="59"/>
        <end position="69"/>
    </location>
</feature>
<dbReference type="InterPro" id="IPR036273">
    <property type="entry name" value="CRAL/TRIO_N_dom_sf"/>
</dbReference>
<dbReference type="EMBL" id="OZ022407">
    <property type="protein sequence ID" value="CAK9438350.1"/>
    <property type="molecule type" value="Genomic_DNA"/>
</dbReference>
<dbReference type="SMART" id="SM01100">
    <property type="entry name" value="CRAL_TRIO_N"/>
    <property type="match status" value="1"/>
</dbReference>
<evidence type="ECO:0000259" key="2">
    <source>
        <dbReference type="PROSITE" id="PS50191"/>
    </source>
</evidence>
<feature type="compositionally biased region" description="Basic and acidic residues" evidence="1">
    <location>
        <begin position="26"/>
        <end position="38"/>
    </location>
</feature>
<evidence type="ECO:0000313" key="4">
    <source>
        <dbReference type="Proteomes" id="UP001497383"/>
    </source>
</evidence>
<dbReference type="PANTHER" id="PTHR45824">
    <property type="entry name" value="GH16843P"/>
    <property type="match status" value="1"/>
</dbReference>
<dbReference type="Proteomes" id="UP001497383">
    <property type="component" value="Chromosome 3"/>
</dbReference>
<reference evidence="3 4" key="1">
    <citation type="submission" date="2024-03" db="EMBL/GenBank/DDBJ databases">
        <authorList>
            <person name="Brejova B."/>
        </authorList>
    </citation>
    <scope>NUCLEOTIDE SEQUENCE [LARGE SCALE GENOMIC DNA]</scope>
    <source>
        <strain evidence="3 4">CBS 14171</strain>
    </source>
</reference>
<gene>
    <name evidence="3" type="ORF">LODBEIA_P25740</name>
</gene>
<organism evidence="3 4">
    <name type="scientific">Lodderomyces beijingensis</name>
    <dbReference type="NCBI Taxonomy" id="1775926"/>
    <lineage>
        <taxon>Eukaryota</taxon>
        <taxon>Fungi</taxon>
        <taxon>Dikarya</taxon>
        <taxon>Ascomycota</taxon>
        <taxon>Saccharomycotina</taxon>
        <taxon>Pichiomycetes</taxon>
        <taxon>Debaryomycetaceae</taxon>
        <taxon>Candida/Lodderomyces clade</taxon>
        <taxon>Lodderomyces</taxon>
    </lineage>
</organism>
<protein>
    <recommendedName>
        <fullName evidence="2">CRAL-TRIO domain-containing protein</fullName>
    </recommendedName>
</protein>